<dbReference type="InterPro" id="IPR013096">
    <property type="entry name" value="Cupin_2"/>
</dbReference>
<keyword evidence="6" id="KW-1185">Reference proteome</keyword>
<keyword evidence="2" id="KW-0238">DNA-binding</keyword>
<feature type="domain" description="HTH araC/xylS-type" evidence="4">
    <location>
        <begin position="186"/>
        <end position="285"/>
    </location>
</feature>
<dbReference type="PRINTS" id="PR00032">
    <property type="entry name" value="HTHARAC"/>
</dbReference>
<dbReference type="PANTHER" id="PTHR43280">
    <property type="entry name" value="ARAC-FAMILY TRANSCRIPTIONAL REGULATOR"/>
    <property type="match status" value="1"/>
</dbReference>
<evidence type="ECO:0000259" key="4">
    <source>
        <dbReference type="PROSITE" id="PS01124"/>
    </source>
</evidence>
<dbReference type="InterPro" id="IPR018062">
    <property type="entry name" value="HTH_AraC-typ_CS"/>
</dbReference>
<dbReference type="InterPro" id="IPR014710">
    <property type="entry name" value="RmlC-like_jellyroll"/>
</dbReference>
<evidence type="ECO:0000256" key="2">
    <source>
        <dbReference type="ARBA" id="ARBA00023125"/>
    </source>
</evidence>
<evidence type="ECO:0000256" key="3">
    <source>
        <dbReference type="ARBA" id="ARBA00023163"/>
    </source>
</evidence>
<dbReference type="InterPro" id="IPR020449">
    <property type="entry name" value="Tscrpt_reg_AraC-type_HTH"/>
</dbReference>
<name>A0A366HJJ2_9BACT</name>
<dbReference type="OrthoDB" id="184505at2"/>
<reference evidence="5 6" key="1">
    <citation type="submission" date="2018-06" db="EMBL/GenBank/DDBJ databases">
        <title>Genomic Encyclopedia of Type Strains, Phase IV (KMG-IV): sequencing the most valuable type-strain genomes for metagenomic binning, comparative biology and taxonomic classification.</title>
        <authorList>
            <person name="Goeker M."/>
        </authorList>
    </citation>
    <scope>NUCLEOTIDE SEQUENCE [LARGE SCALE GENOMIC DNA]</scope>
    <source>
        <strain evidence="5 6">DSM 25532</strain>
    </source>
</reference>
<dbReference type="Pfam" id="PF12833">
    <property type="entry name" value="HTH_18"/>
    <property type="match status" value="1"/>
</dbReference>
<dbReference type="GO" id="GO:0003700">
    <property type="term" value="F:DNA-binding transcription factor activity"/>
    <property type="evidence" value="ECO:0007669"/>
    <property type="project" value="InterPro"/>
</dbReference>
<dbReference type="SUPFAM" id="SSF46689">
    <property type="entry name" value="Homeodomain-like"/>
    <property type="match status" value="2"/>
</dbReference>
<proteinExistence type="predicted"/>
<dbReference type="PROSITE" id="PS00041">
    <property type="entry name" value="HTH_ARAC_FAMILY_1"/>
    <property type="match status" value="1"/>
</dbReference>
<dbReference type="SMART" id="SM00342">
    <property type="entry name" value="HTH_ARAC"/>
    <property type="match status" value="1"/>
</dbReference>
<dbReference type="InterPro" id="IPR011051">
    <property type="entry name" value="RmlC_Cupin_sf"/>
</dbReference>
<comment type="caution">
    <text evidence="5">The sequence shown here is derived from an EMBL/GenBank/DDBJ whole genome shotgun (WGS) entry which is preliminary data.</text>
</comment>
<dbReference type="Proteomes" id="UP000253426">
    <property type="component" value="Unassembled WGS sequence"/>
</dbReference>
<dbReference type="SUPFAM" id="SSF51182">
    <property type="entry name" value="RmlC-like cupins"/>
    <property type="match status" value="1"/>
</dbReference>
<dbReference type="RefSeq" id="WP_113959549.1">
    <property type="nucleotide sequence ID" value="NZ_QNRR01000006.1"/>
</dbReference>
<gene>
    <name evidence="5" type="ORF">DES53_106120</name>
</gene>
<organism evidence="5 6">
    <name type="scientific">Roseimicrobium gellanilyticum</name>
    <dbReference type="NCBI Taxonomy" id="748857"/>
    <lineage>
        <taxon>Bacteria</taxon>
        <taxon>Pseudomonadati</taxon>
        <taxon>Verrucomicrobiota</taxon>
        <taxon>Verrucomicrobiia</taxon>
        <taxon>Verrucomicrobiales</taxon>
        <taxon>Verrucomicrobiaceae</taxon>
        <taxon>Roseimicrobium</taxon>
    </lineage>
</organism>
<sequence length="290" mass="32395">MKALLEKIPVTAQESFHCEIIRAPDFGTPWHFHPEYELTLVLKSSGYRMIGDNITVLSPGDLVFVGSNLPHVWHQDQQRNGSSDENVHAVVVQFLDGFLGNGFLTAPELSDVRKVFQLAGRGLQVKGRTRDSIAKKMQKLADTSGYARLMELLAILGELAKSDELEPVASAGFAPQLDLTDKERLGRVCQHIDDHLAEPLSRQKLAKLAHLSPAAFSRYFHVRTGRTLPDYINELRVGRACRLLLEEVEMGVSQVAFACGYGSLSNFNKRFQARMGMTPTEYREKVSKLT</sequence>
<dbReference type="Pfam" id="PF07883">
    <property type="entry name" value="Cupin_2"/>
    <property type="match status" value="1"/>
</dbReference>
<dbReference type="AlphaFoldDB" id="A0A366HJJ2"/>
<dbReference type="GO" id="GO:0043565">
    <property type="term" value="F:sequence-specific DNA binding"/>
    <property type="evidence" value="ECO:0007669"/>
    <property type="project" value="InterPro"/>
</dbReference>
<dbReference type="InterPro" id="IPR009057">
    <property type="entry name" value="Homeodomain-like_sf"/>
</dbReference>
<dbReference type="InterPro" id="IPR018060">
    <property type="entry name" value="HTH_AraC"/>
</dbReference>
<protein>
    <submittedName>
        <fullName evidence="5">AraC family transcriptional regulator</fullName>
    </submittedName>
</protein>
<evidence type="ECO:0000256" key="1">
    <source>
        <dbReference type="ARBA" id="ARBA00023015"/>
    </source>
</evidence>
<keyword evidence="1" id="KW-0805">Transcription regulation</keyword>
<evidence type="ECO:0000313" key="5">
    <source>
        <dbReference type="EMBL" id="RBP42414.1"/>
    </source>
</evidence>
<accession>A0A366HJJ2</accession>
<evidence type="ECO:0000313" key="6">
    <source>
        <dbReference type="Proteomes" id="UP000253426"/>
    </source>
</evidence>
<dbReference type="Gene3D" id="2.60.120.10">
    <property type="entry name" value="Jelly Rolls"/>
    <property type="match status" value="1"/>
</dbReference>
<dbReference type="PANTHER" id="PTHR43280:SF27">
    <property type="entry name" value="TRANSCRIPTIONAL REGULATOR MTLR"/>
    <property type="match status" value="1"/>
</dbReference>
<dbReference type="Gene3D" id="1.10.10.60">
    <property type="entry name" value="Homeodomain-like"/>
    <property type="match status" value="2"/>
</dbReference>
<dbReference type="PROSITE" id="PS01124">
    <property type="entry name" value="HTH_ARAC_FAMILY_2"/>
    <property type="match status" value="1"/>
</dbReference>
<dbReference type="CDD" id="cd06976">
    <property type="entry name" value="cupin_MtlR-like_N"/>
    <property type="match status" value="1"/>
</dbReference>
<keyword evidence="3" id="KW-0804">Transcription</keyword>
<dbReference type="EMBL" id="QNRR01000006">
    <property type="protein sequence ID" value="RBP42414.1"/>
    <property type="molecule type" value="Genomic_DNA"/>
</dbReference>